<feature type="region of interest" description="Disordered" evidence="1">
    <location>
        <begin position="1"/>
        <end position="22"/>
    </location>
</feature>
<feature type="region of interest" description="Disordered" evidence="1">
    <location>
        <begin position="490"/>
        <end position="514"/>
    </location>
</feature>
<evidence type="ECO:0000256" key="1">
    <source>
        <dbReference type="SAM" id="MobiDB-lite"/>
    </source>
</evidence>
<dbReference type="Pfam" id="PF09804">
    <property type="entry name" value="DENND11"/>
    <property type="match status" value="1"/>
</dbReference>
<evidence type="ECO:0000259" key="2">
    <source>
        <dbReference type="Pfam" id="PF14831"/>
    </source>
</evidence>
<dbReference type="InterPro" id="IPR028115">
    <property type="entry name" value="DUF4484"/>
</dbReference>
<dbReference type="AlphaFoldDB" id="A0A367LKC0"/>
<dbReference type="Proteomes" id="UP000253664">
    <property type="component" value="Unassembled WGS sequence"/>
</dbReference>
<dbReference type="PANTHER" id="PTHR28153">
    <property type="entry name" value="PROTEIN, PUTATIVE-RELATED"/>
    <property type="match status" value="1"/>
</dbReference>
<gene>
    <name evidence="3" type="ORF">L249_6579</name>
</gene>
<sequence length="580" mass="63225">MTHPERRRHGSISLPVSSPAPPDRPPLSALFLIDFDVKAGYTISWKRALPGLELQGRVEYKSLPSGLHTVASDLVYFVHDAAHAGLGAFVNVPCDEVGARHARMMAVGVLVPLSYGRLGRAWRHAPSLEHMAAKLAKDPKAVDVLERYWQSNKAQSDAESPPANPQSRHGRGRSASDGLALFQNKLSPYHPAWSLTGLLDRLGPLIFPIYRAALLRKRILISCHAPVRDMCHLVYVLSVLSNIPVSVADSLPNSSPTPRLTPLFTVGVHDIPFLADQTDVGWIACTTDSILAVKDTLWDMLITMPAQPKAWPYVECPRGSAVKATQRDLRRYNALRAGLARLAVPPDSPRASETTASGHRLVRDDEPLDQVVEPPSWASLAYNGYMWWASAGEQLRSEAHEESSRDAALLADLASPSSTTSLPDAALGDSVASLQGRHRRSRRRRSGGEETDEEARVELAIIAYFHRLTAQMLSVLDELVDDGADEMRYRDSVGGEYDGVSGRCQQDDDDDDDGQALLDSASDSDSGIPVKVTSRCVDSMGLDVWSAADAAFIRDLVAVYFGRESCVEGKGVEVCGVRVC</sequence>
<feature type="region of interest" description="Disordered" evidence="1">
    <location>
        <begin position="415"/>
        <end position="452"/>
    </location>
</feature>
<protein>
    <recommendedName>
        <fullName evidence="2">DUF4484 domain-containing protein</fullName>
    </recommendedName>
</protein>
<reference evidence="3 4" key="1">
    <citation type="journal article" date="2015" name="BMC Genomics">
        <title>Insights from the genome of Ophiocordyceps polyrhachis-furcata to pathogenicity and host specificity in insect fungi.</title>
        <authorList>
            <person name="Wichadakul D."/>
            <person name="Kobmoo N."/>
            <person name="Ingsriswang S."/>
            <person name="Tangphatsornruang S."/>
            <person name="Chantasingh D."/>
            <person name="Luangsa-ard J.J."/>
            <person name="Eurwilaichitr L."/>
        </authorList>
    </citation>
    <scope>NUCLEOTIDE SEQUENCE [LARGE SCALE GENOMIC DNA]</scope>
    <source>
        <strain evidence="3 4">BCC 54312</strain>
    </source>
</reference>
<feature type="domain" description="DUF4484" evidence="2">
    <location>
        <begin position="372"/>
        <end position="580"/>
    </location>
</feature>
<feature type="region of interest" description="Disordered" evidence="1">
    <location>
        <begin position="344"/>
        <end position="368"/>
    </location>
</feature>
<dbReference type="OrthoDB" id="2152680at2759"/>
<dbReference type="InterPro" id="IPR018626">
    <property type="entry name" value="LCHN/Anr2"/>
</dbReference>
<keyword evidence="4" id="KW-1185">Reference proteome</keyword>
<name>A0A367LKC0_9HYPO</name>
<feature type="compositionally biased region" description="Basic residues" evidence="1">
    <location>
        <begin position="1"/>
        <end position="10"/>
    </location>
</feature>
<feature type="region of interest" description="Disordered" evidence="1">
    <location>
        <begin position="152"/>
        <end position="175"/>
    </location>
</feature>
<comment type="caution">
    <text evidence="3">The sequence shown here is derived from an EMBL/GenBank/DDBJ whole genome shotgun (WGS) entry which is preliminary data.</text>
</comment>
<evidence type="ECO:0000313" key="4">
    <source>
        <dbReference type="Proteomes" id="UP000253664"/>
    </source>
</evidence>
<proteinExistence type="predicted"/>
<dbReference type="GO" id="GO:0005811">
    <property type="term" value="C:lipid droplet"/>
    <property type="evidence" value="ECO:0007669"/>
    <property type="project" value="TreeGrafter"/>
</dbReference>
<dbReference type="PANTHER" id="PTHR28153:SF1">
    <property type="entry name" value="DUF4484 DOMAIN-CONTAINING PROTEIN"/>
    <property type="match status" value="1"/>
</dbReference>
<dbReference type="EMBL" id="LKCN02000003">
    <property type="protein sequence ID" value="RCI14885.1"/>
    <property type="molecule type" value="Genomic_DNA"/>
</dbReference>
<organism evidence="3 4">
    <name type="scientific">Ophiocordyceps polyrhachis-furcata BCC 54312</name>
    <dbReference type="NCBI Taxonomy" id="1330021"/>
    <lineage>
        <taxon>Eukaryota</taxon>
        <taxon>Fungi</taxon>
        <taxon>Dikarya</taxon>
        <taxon>Ascomycota</taxon>
        <taxon>Pezizomycotina</taxon>
        <taxon>Sordariomycetes</taxon>
        <taxon>Hypocreomycetidae</taxon>
        <taxon>Hypocreales</taxon>
        <taxon>Ophiocordycipitaceae</taxon>
        <taxon>Ophiocordyceps</taxon>
    </lineage>
</organism>
<feature type="compositionally biased region" description="Low complexity" evidence="1">
    <location>
        <begin position="415"/>
        <end position="426"/>
    </location>
</feature>
<feature type="compositionally biased region" description="Basic residues" evidence="1">
    <location>
        <begin position="436"/>
        <end position="445"/>
    </location>
</feature>
<evidence type="ECO:0000313" key="3">
    <source>
        <dbReference type="EMBL" id="RCI14885.1"/>
    </source>
</evidence>
<dbReference type="InterPro" id="IPR053056">
    <property type="entry name" value="Lipid_Metab_Assoc_Protein"/>
</dbReference>
<accession>A0A367LKC0</accession>
<dbReference type="Pfam" id="PF14831">
    <property type="entry name" value="DUF4484"/>
    <property type="match status" value="1"/>
</dbReference>